<evidence type="ECO:0000313" key="2">
    <source>
        <dbReference type="EMBL" id="MUP10697.1"/>
    </source>
</evidence>
<comment type="caution">
    <text evidence="2">The sequence shown here is derived from an EMBL/GenBank/DDBJ whole genome shotgun (WGS) entry which is preliminary data.</text>
</comment>
<evidence type="ECO:0000313" key="1">
    <source>
        <dbReference type="EMBL" id="MUO42389.1"/>
    </source>
</evidence>
<evidence type="ECO:0000313" key="4">
    <source>
        <dbReference type="Proteomes" id="UP000179536"/>
    </source>
</evidence>
<dbReference type="RefSeq" id="WP_015916601.1">
    <property type="nucleotide sequence ID" value="NZ_AP023279.1"/>
</dbReference>
<proteinExistence type="predicted"/>
<protein>
    <recommendedName>
        <fullName evidence="5">YCII-related domain-containing protein</fullName>
    </recommendedName>
</protein>
<dbReference type="EMBL" id="MBFA02000007">
    <property type="protein sequence ID" value="MUP10697.1"/>
    <property type="molecule type" value="Genomic_DNA"/>
</dbReference>
<organism evidence="2 4">
    <name type="scientific">Agrobacterium vitis</name>
    <name type="common">Rhizobium vitis</name>
    <dbReference type="NCBI Taxonomy" id="373"/>
    <lineage>
        <taxon>Bacteria</taxon>
        <taxon>Pseudomonadati</taxon>
        <taxon>Pseudomonadota</taxon>
        <taxon>Alphaproteobacteria</taxon>
        <taxon>Hyphomicrobiales</taxon>
        <taxon>Rhizobiaceae</taxon>
        <taxon>Rhizobium/Agrobacterium group</taxon>
        <taxon>Agrobacterium</taxon>
    </lineage>
</organism>
<keyword evidence="3" id="KW-1185">Reference proteome</keyword>
<name>A0ABD6H9R4_AGRVI</name>
<accession>A0ABD6H9R4</accession>
<reference evidence="3 4" key="1">
    <citation type="submission" date="2019-11" db="EMBL/GenBank/DDBJ databases">
        <title>Whole-genome sequencing of Allorhizobium vitis.</title>
        <authorList>
            <person name="Gan H.M."/>
            <person name="Savka M.A."/>
        </authorList>
    </citation>
    <scope>NUCLEOTIDE SEQUENCE [LARGE SCALE GENOMIC DNA]</scope>
    <source>
        <strain evidence="2 4">RF2/1</strain>
        <strain evidence="1 3">T1/7</strain>
    </source>
</reference>
<gene>
    <name evidence="2" type="ORF">BBK91_012525</name>
    <name evidence="1" type="ORF">BBL17_011410</name>
</gene>
<sequence>MFAVAYCDRAGVIGIVEDEAAIPHGVIVFAGGEKETIEDAVNAKARHGYTDGVLLIPGVPEAADTEEALTAFERWHAWAFPNEVWYHHLTEEGVLS</sequence>
<evidence type="ECO:0000313" key="3">
    <source>
        <dbReference type="Proteomes" id="UP000179454"/>
    </source>
</evidence>
<dbReference type="Proteomes" id="UP000179536">
    <property type="component" value="Unassembled WGS sequence"/>
</dbReference>
<dbReference type="EMBL" id="MBFE02000006">
    <property type="protein sequence ID" value="MUO42389.1"/>
    <property type="molecule type" value="Genomic_DNA"/>
</dbReference>
<dbReference type="AlphaFoldDB" id="A0ABD6H9R4"/>
<dbReference type="Proteomes" id="UP000179454">
    <property type="component" value="Unassembled WGS sequence"/>
</dbReference>
<evidence type="ECO:0008006" key="5">
    <source>
        <dbReference type="Google" id="ProtNLM"/>
    </source>
</evidence>